<protein>
    <submittedName>
        <fullName evidence="2">Uncharacterized protein</fullName>
    </submittedName>
</protein>
<dbReference type="Proteomes" id="UP000807025">
    <property type="component" value="Unassembled WGS sequence"/>
</dbReference>
<reference evidence="2" key="1">
    <citation type="submission" date="2020-11" db="EMBL/GenBank/DDBJ databases">
        <authorList>
            <consortium name="DOE Joint Genome Institute"/>
            <person name="Ahrendt S."/>
            <person name="Riley R."/>
            <person name="Andreopoulos W."/>
            <person name="Labutti K."/>
            <person name="Pangilinan J."/>
            <person name="Ruiz-Duenas F.J."/>
            <person name="Barrasa J.M."/>
            <person name="Sanchez-Garcia M."/>
            <person name="Camarero S."/>
            <person name="Miyauchi S."/>
            <person name="Serrano A."/>
            <person name="Linde D."/>
            <person name="Babiker R."/>
            <person name="Drula E."/>
            <person name="Ayuso-Fernandez I."/>
            <person name="Pacheco R."/>
            <person name="Padilla G."/>
            <person name="Ferreira P."/>
            <person name="Barriuso J."/>
            <person name="Kellner H."/>
            <person name="Castanera R."/>
            <person name="Alfaro M."/>
            <person name="Ramirez L."/>
            <person name="Pisabarro A.G."/>
            <person name="Kuo A."/>
            <person name="Tritt A."/>
            <person name="Lipzen A."/>
            <person name="He G."/>
            <person name="Yan M."/>
            <person name="Ng V."/>
            <person name="Cullen D."/>
            <person name="Martin F."/>
            <person name="Rosso M.-N."/>
            <person name="Henrissat B."/>
            <person name="Hibbett D."/>
            <person name="Martinez A.T."/>
            <person name="Grigoriev I.V."/>
        </authorList>
    </citation>
    <scope>NUCLEOTIDE SEQUENCE</scope>
    <source>
        <strain evidence="2">ATCC 90797</strain>
    </source>
</reference>
<feature type="compositionally biased region" description="Polar residues" evidence="1">
    <location>
        <begin position="217"/>
        <end position="227"/>
    </location>
</feature>
<evidence type="ECO:0000256" key="1">
    <source>
        <dbReference type="SAM" id="MobiDB-lite"/>
    </source>
</evidence>
<dbReference type="OrthoDB" id="2369050at2759"/>
<proteinExistence type="predicted"/>
<sequence>MPRSDLLSFISPFQPLFAMGVKAIIEQSAPNRLPTMGEGDIDPSTLWNWFTKCENFLCHKNITNLDMVKTVAYGMGGVRTICWLAAKGPILGDMDWDSYKTQMRTLFLQSDWEHSTRMEILRMHQPSTKPFFDFALEVMGRNNLLAGTDSFMNDEYMRETLEATMEQELSRECNLDNVSQLSDFQEWIDTVRHIDERHHACLEELTREIAKMNIRSAPTTQTPFQHASTTSNTSATSTGQTTPMPKLLQEECQLLSENGRSAVTAILANTRTNAGATTHVNDILSANIEEVPSTNAIAGR</sequence>
<feature type="region of interest" description="Disordered" evidence="1">
    <location>
        <begin position="217"/>
        <end position="243"/>
    </location>
</feature>
<keyword evidence="3" id="KW-1185">Reference proteome</keyword>
<evidence type="ECO:0000313" key="3">
    <source>
        <dbReference type="Proteomes" id="UP000807025"/>
    </source>
</evidence>
<accession>A0A9P6D6N7</accession>
<name>A0A9P6D6N7_PLEER</name>
<dbReference type="EMBL" id="MU154568">
    <property type="protein sequence ID" value="KAF9494826.1"/>
    <property type="molecule type" value="Genomic_DNA"/>
</dbReference>
<organism evidence="2 3">
    <name type="scientific">Pleurotus eryngii</name>
    <name type="common">Boletus of the steppes</name>
    <dbReference type="NCBI Taxonomy" id="5323"/>
    <lineage>
        <taxon>Eukaryota</taxon>
        <taxon>Fungi</taxon>
        <taxon>Dikarya</taxon>
        <taxon>Basidiomycota</taxon>
        <taxon>Agaricomycotina</taxon>
        <taxon>Agaricomycetes</taxon>
        <taxon>Agaricomycetidae</taxon>
        <taxon>Agaricales</taxon>
        <taxon>Pleurotineae</taxon>
        <taxon>Pleurotaceae</taxon>
        <taxon>Pleurotus</taxon>
    </lineage>
</organism>
<evidence type="ECO:0000313" key="2">
    <source>
        <dbReference type="EMBL" id="KAF9494826.1"/>
    </source>
</evidence>
<comment type="caution">
    <text evidence="2">The sequence shown here is derived from an EMBL/GenBank/DDBJ whole genome shotgun (WGS) entry which is preliminary data.</text>
</comment>
<feature type="compositionally biased region" description="Low complexity" evidence="1">
    <location>
        <begin position="228"/>
        <end position="242"/>
    </location>
</feature>
<gene>
    <name evidence="2" type="ORF">BDN71DRAFT_1431456</name>
</gene>
<dbReference type="AlphaFoldDB" id="A0A9P6D6N7"/>